<dbReference type="SMART" id="SM00174">
    <property type="entry name" value="RHO"/>
    <property type="match status" value="1"/>
</dbReference>
<comment type="similarity">
    <text evidence="1">Belongs to the small GTPase superfamily. Rab family.</text>
</comment>
<evidence type="ECO:0000313" key="3">
    <source>
        <dbReference type="EMBL" id="OLQ02134.1"/>
    </source>
</evidence>
<dbReference type="EMBL" id="LSRX01000272">
    <property type="protein sequence ID" value="OLQ02134.1"/>
    <property type="molecule type" value="Genomic_DNA"/>
</dbReference>
<dbReference type="InterPro" id="IPR027417">
    <property type="entry name" value="P-loop_NTPase"/>
</dbReference>
<feature type="compositionally biased region" description="Polar residues" evidence="2">
    <location>
        <begin position="412"/>
        <end position="424"/>
    </location>
</feature>
<dbReference type="Pfam" id="PF00071">
    <property type="entry name" value="Ras"/>
    <property type="match status" value="1"/>
</dbReference>
<protein>
    <submittedName>
        <fullName evidence="3">Ras-related protein Rab-11A</fullName>
    </submittedName>
</protein>
<dbReference type="GO" id="GO:0003924">
    <property type="term" value="F:GTPase activity"/>
    <property type="evidence" value="ECO:0007669"/>
    <property type="project" value="InterPro"/>
</dbReference>
<feature type="region of interest" description="Disordered" evidence="2">
    <location>
        <begin position="402"/>
        <end position="424"/>
    </location>
</feature>
<dbReference type="Gene3D" id="3.40.50.300">
    <property type="entry name" value="P-loop containing nucleotide triphosphate hydrolases"/>
    <property type="match status" value="1"/>
</dbReference>
<comment type="caution">
    <text evidence="3">The sequence shown here is derived from an EMBL/GenBank/DDBJ whole genome shotgun (WGS) entry which is preliminary data.</text>
</comment>
<dbReference type="PRINTS" id="PR00449">
    <property type="entry name" value="RASTRNSFRMNG"/>
</dbReference>
<proteinExistence type="inferred from homology"/>
<dbReference type="SMART" id="SM00173">
    <property type="entry name" value="RAS"/>
    <property type="match status" value="1"/>
</dbReference>
<dbReference type="PROSITE" id="PS51419">
    <property type="entry name" value="RAB"/>
    <property type="match status" value="1"/>
</dbReference>
<name>A0A1Q9E3Y0_SYMMI</name>
<evidence type="ECO:0000256" key="2">
    <source>
        <dbReference type="SAM" id="MobiDB-lite"/>
    </source>
</evidence>
<dbReference type="InterPro" id="IPR005225">
    <property type="entry name" value="Small_GTP-bd"/>
</dbReference>
<dbReference type="PROSITE" id="PS51421">
    <property type="entry name" value="RAS"/>
    <property type="match status" value="1"/>
</dbReference>
<dbReference type="InterPro" id="IPR050209">
    <property type="entry name" value="Rab_GTPases_membrane_traffic"/>
</dbReference>
<dbReference type="SMART" id="SM00176">
    <property type="entry name" value="RAN"/>
    <property type="match status" value="1"/>
</dbReference>
<reference evidence="3 4" key="1">
    <citation type="submission" date="2016-02" db="EMBL/GenBank/DDBJ databases">
        <title>Genome analysis of coral dinoflagellate symbionts highlights evolutionary adaptations to a symbiotic lifestyle.</title>
        <authorList>
            <person name="Aranda M."/>
            <person name="Li Y."/>
            <person name="Liew Y.J."/>
            <person name="Baumgarten S."/>
            <person name="Simakov O."/>
            <person name="Wilson M."/>
            <person name="Piel J."/>
            <person name="Ashoor H."/>
            <person name="Bougouffa S."/>
            <person name="Bajic V.B."/>
            <person name="Ryu T."/>
            <person name="Ravasi T."/>
            <person name="Bayer T."/>
            <person name="Micklem G."/>
            <person name="Kim H."/>
            <person name="Bhak J."/>
            <person name="Lajeunesse T.C."/>
            <person name="Voolstra C.R."/>
        </authorList>
    </citation>
    <scope>NUCLEOTIDE SEQUENCE [LARGE SCALE GENOMIC DNA]</scope>
    <source>
        <strain evidence="3 4">CCMP2467</strain>
    </source>
</reference>
<dbReference type="OrthoDB" id="9989112at2759"/>
<evidence type="ECO:0000256" key="1">
    <source>
        <dbReference type="ARBA" id="ARBA00006270"/>
    </source>
</evidence>
<dbReference type="Proteomes" id="UP000186817">
    <property type="component" value="Unassembled WGS sequence"/>
</dbReference>
<evidence type="ECO:0000313" key="4">
    <source>
        <dbReference type="Proteomes" id="UP000186817"/>
    </source>
</evidence>
<dbReference type="GO" id="GO:0005525">
    <property type="term" value="F:GTP binding"/>
    <property type="evidence" value="ECO:0007669"/>
    <property type="project" value="InterPro"/>
</dbReference>
<dbReference type="FunFam" id="3.40.50.300:FF:001447">
    <property type="entry name" value="Ras-related protein Rab-1B"/>
    <property type="match status" value="1"/>
</dbReference>
<dbReference type="SUPFAM" id="SSF52540">
    <property type="entry name" value="P-loop containing nucleoside triphosphate hydrolases"/>
    <property type="match status" value="1"/>
</dbReference>
<keyword evidence="4" id="KW-1185">Reference proteome</keyword>
<gene>
    <name evidence="3" type="primary">rab11A</name>
    <name evidence="3" type="ORF">AK812_SmicGene15053</name>
</gene>
<dbReference type="InterPro" id="IPR001806">
    <property type="entry name" value="Small_GTPase"/>
</dbReference>
<dbReference type="NCBIfam" id="TIGR00231">
    <property type="entry name" value="small_GTP"/>
    <property type="match status" value="1"/>
</dbReference>
<accession>A0A1Q9E3Y0</accession>
<dbReference type="SMART" id="SM00175">
    <property type="entry name" value="RAB"/>
    <property type="match status" value="1"/>
</dbReference>
<organism evidence="3 4">
    <name type="scientific">Symbiodinium microadriaticum</name>
    <name type="common">Dinoflagellate</name>
    <name type="synonym">Zooxanthella microadriatica</name>
    <dbReference type="NCBI Taxonomy" id="2951"/>
    <lineage>
        <taxon>Eukaryota</taxon>
        <taxon>Sar</taxon>
        <taxon>Alveolata</taxon>
        <taxon>Dinophyceae</taxon>
        <taxon>Suessiales</taxon>
        <taxon>Symbiodiniaceae</taxon>
        <taxon>Symbiodinium</taxon>
    </lineage>
</organism>
<sequence length="428" mass="47180">MIGEEDYDHLYKLVLVGDATVGKTHILSRYIKGTLPKAPTATIGVEFATRTVSLDAGCAVKAQIWDTAGQERYRAITSAHYRRAVGALLVYDITKPATFKSCQRWMEELRSNAEPDIVIMLVGNKVDLAEKNPGDRQVDFDAAADFASQQGLLFEEEKLQDMRGAALARSQSTVKRFGKAPKYGYIGYGDGEDDFEGADPGIPLEDEHDAYVAVMPAGSADDEEAWFDDEDVATRLKAYAAVRRGHHVMPFTGERFSISGFTMTDMDYLSRQDIVFLSQLGFPSYSTGNVAELQAQLVAFGNCEQMNGEDIHADSLTAEQEAGFMTAKVPVYGTTDAGRLRERGQWAEAISSNKVIVTDRMPKPPATTENEPTTADKASAVTGANIKLCFDKLLKEIYNTTQHRRDREDDPTNNFQLQGRSSQTECAC</sequence>
<dbReference type="PANTHER" id="PTHR47979">
    <property type="entry name" value="DRAB11-RELATED"/>
    <property type="match status" value="1"/>
</dbReference>
<dbReference type="AlphaFoldDB" id="A0A1Q9E3Y0"/>